<proteinExistence type="predicted"/>
<keyword evidence="3" id="KW-1185">Reference proteome</keyword>
<feature type="compositionally biased region" description="Low complexity" evidence="1">
    <location>
        <begin position="187"/>
        <end position="200"/>
    </location>
</feature>
<reference evidence="2" key="1">
    <citation type="journal article" date="2020" name="Fungal Divers.">
        <title>Resolving the Mortierellaceae phylogeny through synthesis of multi-gene phylogenetics and phylogenomics.</title>
        <authorList>
            <person name="Vandepol N."/>
            <person name="Liber J."/>
            <person name="Desiro A."/>
            <person name="Na H."/>
            <person name="Kennedy M."/>
            <person name="Barry K."/>
            <person name="Grigoriev I.V."/>
            <person name="Miller A.N."/>
            <person name="O'Donnell K."/>
            <person name="Stajich J.E."/>
            <person name="Bonito G."/>
        </authorList>
    </citation>
    <scope>NUCLEOTIDE SEQUENCE</scope>
    <source>
        <strain evidence="2">BC1065</strain>
    </source>
</reference>
<feature type="region of interest" description="Disordered" evidence="1">
    <location>
        <begin position="173"/>
        <end position="208"/>
    </location>
</feature>
<dbReference type="AlphaFoldDB" id="A0A9P6QI31"/>
<dbReference type="Proteomes" id="UP000807716">
    <property type="component" value="Unassembled WGS sequence"/>
</dbReference>
<accession>A0A9P6QI31</accession>
<sequence length="481" mass="54865">MSAAADFQRRLQEYLLEVQYSIEEFIDSLSEINAETIPQINALDFIVHSKASFSQRALVSKVWIEYMRSVDDATERERLEADWEDSKDQRKMHFQRLEKQKKKEKTRVSELHSSQILDRLDEKDATVSPITEHVFKSPLISQQSSVARSTGSTRQAISRITPTTVKRRISTIGQVRGTSVRKQRRQSTPSSDISMSSTTTGNDVTSPLADNSTTAQLYEDLIRVLFPDLGSQLFRLYGRDAPLYRPRELTNDDERDLYDHASSILTNWDSASLPSQKDCLIALSGIINTIDLDNRTLYRNFDEYSGMCVIKDLFTVSEDQTTLYASILAVLGQGLIQDVVRLRRYAGRRKYDLEEQREQGSTSAVEREAKVMEQEYDTMKVLERICDDIIKRSKIATRSETENCCLWADIAMSLLEGHDVQTEMEMFSSKVSAAAEEQDEKIGFAKMMGLKLEKCTNAIFYTPSKRQGRQGRVASVNIEDE</sequence>
<evidence type="ECO:0000313" key="2">
    <source>
        <dbReference type="EMBL" id="KAG0269396.1"/>
    </source>
</evidence>
<evidence type="ECO:0000256" key="1">
    <source>
        <dbReference type="SAM" id="MobiDB-lite"/>
    </source>
</evidence>
<gene>
    <name evidence="2" type="ORF">DFQ27_003724</name>
</gene>
<evidence type="ECO:0000313" key="3">
    <source>
        <dbReference type="Proteomes" id="UP000807716"/>
    </source>
</evidence>
<dbReference type="OrthoDB" id="2440126at2759"/>
<comment type="caution">
    <text evidence="2">The sequence shown here is derived from an EMBL/GenBank/DDBJ whole genome shotgun (WGS) entry which is preliminary data.</text>
</comment>
<protein>
    <submittedName>
        <fullName evidence="2">Uncharacterized protein</fullName>
    </submittedName>
</protein>
<name>A0A9P6QI31_9FUNG</name>
<organism evidence="2 3">
    <name type="scientific">Actinomortierella ambigua</name>
    <dbReference type="NCBI Taxonomy" id="1343610"/>
    <lineage>
        <taxon>Eukaryota</taxon>
        <taxon>Fungi</taxon>
        <taxon>Fungi incertae sedis</taxon>
        <taxon>Mucoromycota</taxon>
        <taxon>Mortierellomycotina</taxon>
        <taxon>Mortierellomycetes</taxon>
        <taxon>Mortierellales</taxon>
        <taxon>Mortierellaceae</taxon>
        <taxon>Actinomortierella</taxon>
    </lineage>
</organism>
<dbReference type="EMBL" id="JAAAJB010000026">
    <property type="protein sequence ID" value="KAG0269396.1"/>
    <property type="molecule type" value="Genomic_DNA"/>
</dbReference>